<keyword evidence="2" id="KW-0547">Nucleotide-binding</keyword>
<protein>
    <recommendedName>
        <fullName evidence="4">UspA domain-containing protein</fullName>
    </recommendedName>
</protein>
<dbReference type="PRINTS" id="PR01438">
    <property type="entry name" value="UNVRSLSTRESS"/>
</dbReference>
<dbReference type="SUPFAM" id="SSF52402">
    <property type="entry name" value="Adenine nucleotide alpha hydrolases-like"/>
    <property type="match status" value="2"/>
</dbReference>
<evidence type="ECO:0000313" key="6">
    <source>
        <dbReference type="Proteomes" id="UP000185696"/>
    </source>
</evidence>
<dbReference type="Proteomes" id="UP000185696">
    <property type="component" value="Unassembled WGS sequence"/>
</dbReference>
<dbReference type="PANTHER" id="PTHR46268">
    <property type="entry name" value="STRESS RESPONSE PROTEIN NHAX"/>
    <property type="match status" value="1"/>
</dbReference>
<feature type="domain" description="UspA" evidence="4">
    <location>
        <begin position="8"/>
        <end position="144"/>
    </location>
</feature>
<comment type="similarity">
    <text evidence="1">Belongs to the universal stress protein A family.</text>
</comment>
<evidence type="ECO:0000259" key="4">
    <source>
        <dbReference type="Pfam" id="PF00582"/>
    </source>
</evidence>
<evidence type="ECO:0000256" key="3">
    <source>
        <dbReference type="ARBA" id="ARBA00022840"/>
    </source>
</evidence>
<dbReference type="InterPro" id="IPR006016">
    <property type="entry name" value="UspA"/>
</dbReference>
<accession>A0A7Z1B1W3</accession>
<dbReference type="InterPro" id="IPR006015">
    <property type="entry name" value="Universal_stress_UspA"/>
</dbReference>
<feature type="domain" description="UspA" evidence="4">
    <location>
        <begin position="158"/>
        <end position="294"/>
    </location>
</feature>
<evidence type="ECO:0000313" key="5">
    <source>
        <dbReference type="EMBL" id="OLF14512.1"/>
    </source>
</evidence>
<dbReference type="OrthoDB" id="3404132at2"/>
<reference evidence="5 6" key="1">
    <citation type="submission" date="2016-12" db="EMBL/GenBank/DDBJ databases">
        <title>The draft genome sequence of Actinophytocola xinjiangensis.</title>
        <authorList>
            <person name="Wang W."/>
            <person name="Yuan L."/>
        </authorList>
    </citation>
    <scope>NUCLEOTIDE SEQUENCE [LARGE SCALE GENOMIC DNA]</scope>
    <source>
        <strain evidence="5 6">CGMCC 4.4663</strain>
    </source>
</reference>
<proteinExistence type="inferred from homology"/>
<dbReference type="EMBL" id="MSIF01000001">
    <property type="protein sequence ID" value="OLF14512.1"/>
    <property type="molecule type" value="Genomic_DNA"/>
</dbReference>
<name>A0A7Z1B1W3_9PSEU</name>
<keyword evidence="3" id="KW-0067">ATP-binding</keyword>
<dbReference type="InterPro" id="IPR014729">
    <property type="entry name" value="Rossmann-like_a/b/a_fold"/>
</dbReference>
<dbReference type="PANTHER" id="PTHR46268:SF27">
    <property type="entry name" value="UNIVERSAL STRESS PROTEIN RV2623"/>
    <property type="match status" value="1"/>
</dbReference>
<evidence type="ECO:0000256" key="2">
    <source>
        <dbReference type="ARBA" id="ARBA00022741"/>
    </source>
</evidence>
<organism evidence="5 6">
    <name type="scientific">Actinophytocola xinjiangensis</name>
    <dbReference type="NCBI Taxonomy" id="485602"/>
    <lineage>
        <taxon>Bacteria</taxon>
        <taxon>Bacillati</taxon>
        <taxon>Actinomycetota</taxon>
        <taxon>Actinomycetes</taxon>
        <taxon>Pseudonocardiales</taxon>
        <taxon>Pseudonocardiaceae</taxon>
    </lineage>
</organism>
<sequence length="300" mass="31560">MSTLTGGPVVVGVDGSERATNAIAWAAEEAARHGVALRLVHACEVPLGYPGGIIDPQVLRTALEEQGRTWLAEGTRVARATAPDIRTEEVFELAPAVPLLVKESRQASQLVIGSRGLGGFTGLLIGSTSVSLAGRSLCPVVVVRGRTAEDAPPTEGSVVVGVDGTPVGEAAIAYAFEAASMRRTDLIAVHTWTDLLLEVAFAGGTDALDFSSLAEQAGELLGERLAGFQEKYPDVHVHREIRRERATHALLRAAKHAQLVVVGSRGRGGFRGLLLGSTSQHMLYHAPCPVAVVRTTEDEG</sequence>
<dbReference type="Pfam" id="PF00582">
    <property type="entry name" value="Usp"/>
    <property type="match status" value="2"/>
</dbReference>
<dbReference type="AlphaFoldDB" id="A0A7Z1B1W3"/>
<evidence type="ECO:0000256" key="1">
    <source>
        <dbReference type="ARBA" id="ARBA00008791"/>
    </source>
</evidence>
<keyword evidence="6" id="KW-1185">Reference proteome</keyword>
<comment type="caution">
    <text evidence="5">The sequence shown here is derived from an EMBL/GenBank/DDBJ whole genome shotgun (WGS) entry which is preliminary data.</text>
</comment>
<dbReference type="Gene3D" id="3.40.50.620">
    <property type="entry name" value="HUPs"/>
    <property type="match status" value="2"/>
</dbReference>
<gene>
    <name evidence="5" type="ORF">BLA60_02285</name>
</gene>
<dbReference type="RefSeq" id="WP_075131458.1">
    <property type="nucleotide sequence ID" value="NZ_MSIF01000001.1"/>
</dbReference>
<dbReference type="GO" id="GO:0005524">
    <property type="term" value="F:ATP binding"/>
    <property type="evidence" value="ECO:0007669"/>
    <property type="project" value="UniProtKB-KW"/>
</dbReference>